<dbReference type="GO" id="GO:0009190">
    <property type="term" value="P:cyclic nucleotide biosynthetic process"/>
    <property type="evidence" value="ECO:0007669"/>
    <property type="project" value="InterPro"/>
</dbReference>
<evidence type="ECO:0000256" key="1">
    <source>
        <dbReference type="ARBA" id="ARBA00005381"/>
    </source>
</evidence>
<dbReference type="AlphaFoldDB" id="A0A553IIE0"/>
<accession>A0A553IIE0</accession>
<dbReference type="Proteomes" id="UP000315938">
    <property type="component" value="Unassembled WGS sequence"/>
</dbReference>
<proteinExistence type="inferred from homology"/>
<organism evidence="3 4">
    <name type="scientific">Acholeplasma laidlawii</name>
    <dbReference type="NCBI Taxonomy" id="2148"/>
    <lineage>
        <taxon>Bacteria</taxon>
        <taxon>Bacillati</taxon>
        <taxon>Mycoplasmatota</taxon>
        <taxon>Mollicutes</taxon>
        <taxon>Acholeplasmatales</taxon>
        <taxon>Acholeplasmataceae</taxon>
        <taxon>Acholeplasma</taxon>
    </lineage>
</organism>
<comment type="similarity">
    <text evidence="1">Belongs to the adenylyl cyclase class-3 family.</text>
</comment>
<dbReference type="InterPro" id="IPR050697">
    <property type="entry name" value="Adenylyl/Guanylyl_Cyclase_3/4"/>
</dbReference>
<dbReference type="InterPro" id="IPR001054">
    <property type="entry name" value="A/G_cyclase"/>
</dbReference>
<dbReference type="SUPFAM" id="SSF55073">
    <property type="entry name" value="Nucleotide cyclase"/>
    <property type="match status" value="1"/>
</dbReference>
<dbReference type="GO" id="GO:0035556">
    <property type="term" value="P:intracellular signal transduction"/>
    <property type="evidence" value="ECO:0007669"/>
    <property type="project" value="InterPro"/>
</dbReference>
<dbReference type="InterPro" id="IPR029787">
    <property type="entry name" value="Nucleotide_cyclase"/>
</dbReference>
<dbReference type="PROSITE" id="PS50125">
    <property type="entry name" value="GUANYLATE_CYCLASE_2"/>
    <property type="match status" value="1"/>
</dbReference>
<dbReference type="RefSeq" id="WP_012242523.1">
    <property type="nucleotide sequence ID" value="NZ_JACAOE010000001.1"/>
</dbReference>
<protein>
    <submittedName>
        <fullName evidence="3">Adenylate/guanylate cyclase domain-containing protein</fullName>
    </submittedName>
</protein>
<dbReference type="PANTHER" id="PTHR43081">
    <property type="entry name" value="ADENYLATE CYCLASE, TERMINAL-DIFFERENTIATION SPECIFIC-RELATED"/>
    <property type="match status" value="1"/>
</dbReference>
<dbReference type="GeneID" id="41338751"/>
<sequence length="224" mass="25184">MKQSQIDQLKNQLKQILDQNINVINQDGFLDKNQIPSGSKVYNIEASLMFVDIRSSTVLTDSIGRKNMVKIYKMFTSLCKKAINDYNGSILQIVGDGILCGFTNDSTGNSGQRAVDAALTIHTYIAESMNSLLNKDWKIGCGIGIRTGHVYVTRLMTDNGSEVAYPSDITNYASKFCSKAKEEQIILDSKTYEHLDQHHKDFCENFTTDLSNTYIIKEATWEIK</sequence>
<feature type="domain" description="Guanylate cyclase" evidence="2">
    <location>
        <begin position="47"/>
        <end position="177"/>
    </location>
</feature>
<evidence type="ECO:0000259" key="2">
    <source>
        <dbReference type="PROSITE" id="PS50125"/>
    </source>
</evidence>
<dbReference type="GO" id="GO:0004016">
    <property type="term" value="F:adenylate cyclase activity"/>
    <property type="evidence" value="ECO:0007669"/>
    <property type="project" value="UniProtKB-ARBA"/>
</dbReference>
<gene>
    <name evidence="3" type="ORF">FNV44_02730</name>
</gene>
<evidence type="ECO:0000313" key="4">
    <source>
        <dbReference type="Proteomes" id="UP000315938"/>
    </source>
</evidence>
<dbReference type="PANTHER" id="PTHR43081:SF1">
    <property type="entry name" value="ADENYLATE CYCLASE, TERMINAL-DIFFERENTIATION SPECIFIC"/>
    <property type="match status" value="1"/>
</dbReference>
<dbReference type="Gene3D" id="3.30.70.1230">
    <property type="entry name" value="Nucleotide cyclase"/>
    <property type="match status" value="1"/>
</dbReference>
<comment type="caution">
    <text evidence="3">The sequence shown here is derived from an EMBL/GenBank/DDBJ whole genome shotgun (WGS) entry which is preliminary data.</text>
</comment>
<dbReference type="EMBL" id="VKID01000001">
    <property type="protein sequence ID" value="TRX99974.1"/>
    <property type="molecule type" value="Genomic_DNA"/>
</dbReference>
<dbReference type="CDD" id="cd07302">
    <property type="entry name" value="CHD"/>
    <property type="match status" value="1"/>
</dbReference>
<evidence type="ECO:0000313" key="3">
    <source>
        <dbReference type="EMBL" id="TRX99974.1"/>
    </source>
</evidence>
<name>A0A553IIE0_ACHLA</name>
<dbReference type="Pfam" id="PF00211">
    <property type="entry name" value="Guanylate_cyc"/>
    <property type="match status" value="1"/>
</dbReference>
<reference evidence="3 4" key="1">
    <citation type="submission" date="2019-07" db="EMBL/GenBank/DDBJ databases">
        <title>Genome sequence of Acholeplasma laidlawii strain with increased resistance to erythromycin.</title>
        <authorList>
            <person name="Medvedeva E.S."/>
            <person name="Baranova N.B."/>
            <person name="Siniagina M.N."/>
            <person name="Mouzykantov A."/>
            <person name="Chernova O.A."/>
            <person name="Chernov V.M."/>
        </authorList>
    </citation>
    <scope>NUCLEOTIDE SEQUENCE [LARGE SCALE GENOMIC DNA]</scope>
    <source>
        <strain evidence="3 4">PG8REry</strain>
    </source>
</reference>